<evidence type="ECO:0000313" key="6">
    <source>
        <dbReference type="EMBL" id="AFK38515.1"/>
    </source>
</evidence>
<evidence type="ECO:0000256" key="4">
    <source>
        <dbReference type="RuleBase" id="RU366057"/>
    </source>
</evidence>
<organism evidence="6">
    <name type="scientific">Lotus japonicus</name>
    <name type="common">Lotus corniculatus var. japonicus</name>
    <dbReference type="NCBI Taxonomy" id="34305"/>
    <lineage>
        <taxon>Eukaryota</taxon>
        <taxon>Viridiplantae</taxon>
        <taxon>Streptophyta</taxon>
        <taxon>Embryophyta</taxon>
        <taxon>Tracheophyta</taxon>
        <taxon>Spermatophyta</taxon>
        <taxon>Magnoliopsida</taxon>
        <taxon>eudicotyledons</taxon>
        <taxon>Gunneridae</taxon>
        <taxon>Pentapetalae</taxon>
        <taxon>rosids</taxon>
        <taxon>fabids</taxon>
        <taxon>Fabales</taxon>
        <taxon>Fabaceae</taxon>
        <taxon>Papilionoideae</taxon>
        <taxon>50 kb inversion clade</taxon>
        <taxon>NPAAA clade</taxon>
        <taxon>Hologalegina</taxon>
        <taxon>robinioid clade</taxon>
        <taxon>Loteae</taxon>
        <taxon>Lotus</taxon>
    </lineage>
</organism>
<dbReference type="Gene3D" id="3.30.63.20">
    <property type="match status" value="1"/>
</dbReference>
<name>I3SE23_LOTJA</name>
<evidence type="ECO:0000256" key="3">
    <source>
        <dbReference type="ARBA" id="ARBA00023274"/>
    </source>
</evidence>
<dbReference type="InterPro" id="IPR004977">
    <property type="entry name" value="Ribosomal_eS25"/>
</dbReference>
<dbReference type="Pfam" id="PF03297">
    <property type="entry name" value="Ribosomal_S25"/>
    <property type="match status" value="1"/>
</dbReference>
<feature type="region of interest" description="Disordered" evidence="5">
    <location>
        <begin position="113"/>
        <end position="143"/>
    </location>
</feature>
<accession>I3SE23</accession>
<dbReference type="PANTHER" id="PTHR12850">
    <property type="entry name" value="40S RIBOSOMAL PROTEIN S25"/>
    <property type="match status" value="1"/>
</dbReference>
<evidence type="ECO:0000256" key="1">
    <source>
        <dbReference type="ARBA" id="ARBA00009106"/>
    </source>
</evidence>
<protein>
    <recommendedName>
        <fullName evidence="4">40S ribosomal protein S25</fullName>
    </recommendedName>
</protein>
<dbReference type="FunFam" id="3.30.63.20:FF:000001">
    <property type="entry name" value="40S ribosomal protein S25"/>
    <property type="match status" value="1"/>
</dbReference>
<feature type="compositionally biased region" description="Basic residues" evidence="5">
    <location>
        <begin position="22"/>
        <end position="31"/>
    </location>
</feature>
<dbReference type="GO" id="GO:0005840">
    <property type="term" value="C:ribosome"/>
    <property type="evidence" value="ECO:0007669"/>
    <property type="project" value="UniProtKB-KW"/>
</dbReference>
<sequence>MAKVKEKKTKEQIAKAAAAGGRSKKKKWSKGKSKEKANNAVVFDKELYDKLLKEVPTSKLITISSIIDKLRINGSLARRALRELAAKDLIRPVALSHAQFIYTRSPAAAKIEAAKSDAKADAKPAKGGKGKQNNEKEAAEPKE</sequence>
<feature type="compositionally biased region" description="Basic and acidic residues" evidence="5">
    <location>
        <begin position="113"/>
        <end position="124"/>
    </location>
</feature>
<comment type="similarity">
    <text evidence="1 4">Belongs to the eukaryotic ribosomal protein eS25 family.</text>
</comment>
<reference evidence="6" key="1">
    <citation type="submission" date="2012-05" db="EMBL/GenBank/DDBJ databases">
        <authorList>
            <person name="Krishnakumar V."/>
            <person name="Cheung F."/>
            <person name="Xiao Y."/>
            <person name="Chan A."/>
            <person name="Moskal W.A."/>
            <person name="Town C.D."/>
        </authorList>
    </citation>
    <scope>NUCLEOTIDE SEQUENCE</scope>
</reference>
<keyword evidence="2 4" id="KW-0689">Ribosomal protein</keyword>
<evidence type="ECO:0000256" key="2">
    <source>
        <dbReference type="ARBA" id="ARBA00022980"/>
    </source>
</evidence>
<dbReference type="EMBL" id="BT138720">
    <property type="protein sequence ID" value="AFK38515.1"/>
    <property type="molecule type" value="mRNA"/>
</dbReference>
<feature type="region of interest" description="Disordered" evidence="5">
    <location>
        <begin position="1"/>
        <end position="35"/>
    </location>
</feature>
<evidence type="ECO:0000256" key="5">
    <source>
        <dbReference type="SAM" id="MobiDB-lite"/>
    </source>
</evidence>
<dbReference type="GO" id="GO:1990904">
    <property type="term" value="C:ribonucleoprotein complex"/>
    <property type="evidence" value="ECO:0007669"/>
    <property type="project" value="UniProtKB-KW"/>
</dbReference>
<keyword evidence="3 4" id="KW-0687">Ribonucleoprotein</keyword>
<dbReference type="AlphaFoldDB" id="I3SE23"/>
<proteinExistence type="evidence at transcript level"/>
<feature type="compositionally biased region" description="Basic and acidic residues" evidence="5">
    <location>
        <begin position="132"/>
        <end position="143"/>
    </location>
</feature>